<gene>
    <name evidence="1" type="ORF">BN2458_PEG0308</name>
</gene>
<organism evidence="1 2">
    <name type="scientific">Helicobacter typhlonius</name>
    <dbReference type="NCBI Taxonomy" id="76936"/>
    <lineage>
        <taxon>Bacteria</taxon>
        <taxon>Pseudomonadati</taxon>
        <taxon>Campylobacterota</taxon>
        <taxon>Epsilonproteobacteria</taxon>
        <taxon>Campylobacterales</taxon>
        <taxon>Helicobacteraceae</taxon>
        <taxon>Helicobacter</taxon>
    </lineage>
</organism>
<dbReference type="Proteomes" id="UP000064525">
    <property type="component" value="Chromosome I"/>
</dbReference>
<evidence type="ECO:0000313" key="2">
    <source>
        <dbReference type="Proteomes" id="UP000064525"/>
    </source>
</evidence>
<reference evidence="2" key="1">
    <citation type="submission" date="2015-11" db="EMBL/GenBank/DDBJ databases">
        <authorList>
            <person name="Anvar S.Y."/>
        </authorList>
    </citation>
    <scope>NUCLEOTIDE SEQUENCE [LARGE SCALE GENOMIC DNA]</scope>
</reference>
<dbReference type="AlphaFoldDB" id="A0A0S4PSE2"/>
<evidence type="ECO:0008006" key="3">
    <source>
        <dbReference type="Google" id="ProtNLM"/>
    </source>
</evidence>
<sequence length="65" mass="7316">MKVLLQGGLGNQMFQYAFARALAHRGYKVALDAAWGYTKYSHFYPNSIFSLTRKKLMGGGDKARN</sequence>
<proteinExistence type="predicted"/>
<dbReference type="EMBL" id="LN907858">
    <property type="protein sequence ID" value="CUU39195.1"/>
    <property type="molecule type" value="Genomic_DNA"/>
</dbReference>
<dbReference type="KEGG" id="hty:BN2458_PEG0308"/>
<name>A0A0S4PSE2_9HELI</name>
<accession>A0A0S4PSE2</accession>
<dbReference type="PATRIC" id="fig|76936.10.peg.298"/>
<dbReference type="RefSeq" id="WP_058122012.1">
    <property type="nucleotide sequence ID" value="NZ_CAJTQN010000010.1"/>
</dbReference>
<evidence type="ECO:0000313" key="1">
    <source>
        <dbReference type="EMBL" id="CUU39195.1"/>
    </source>
</evidence>
<protein>
    <recommendedName>
        <fullName evidence="3">Alpha-1,2-fucosyltransferase</fullName>
    </recommendedName>
</protein>
<dbReference type="GeneID" id="78152286"/>